<keyword evidence="7" id="KW-1003">Cell membrane</keyword>
<dbReference type="GO" id="GO:0005384">
    <property type="term" value="F:manganese ion transmembrane transporter activity"/>
    <property type="evidence" value="ECO:0007669"/>
    <property type="project" value="TreeGrafter"/>
</dbReference>
<organism evidence="8 9">
    <name type="scientific">Mycetohabitans rhizoxinica (strain DSM 19002 / CIP 109453 / HKI 454)</name>
    <name type="common">Paraburkholderia rhizoxinica</name>
    <dbReference type="NCBI Taxonomy" id="882378"/>
    <lineage>
        <taxon>Bacteria</taxon>
        <taxon>Pseudomonadati</taxon>
        <taxon>Pseudomonadota</taxon>
        <taxon>Betaproteobacteria</taxon>
        <taxon>Burkholderiales</taxon>
        <taxon>Burkholderiaceae</taxon>
        <taxon>Mycetohabitans</taxon>
    </lineage>
</organism>
<protein>
    <recommendedName>
        <fullName evidence="7">Divalent metal cation transporter MntH</fullName>
    </recommendedName>
</protein>
<dbReference type="AlphaFoldDB" id="E5AL09"/>
<keyword evidence="6 7" id="KW-0472">Membrane</keyword>
<dbReference type="GO" id="GO:0034755">
    <property type="term" value="P:iron ion transmembrane transport"/>
    <property type="evidence" value="ECO:0007669"/>
    <property type="project" value="TreeGrafter"/>
</dbReference>
<evidence type="ECO:0000256" key="6">
    <source>
        <dbReference type="ARBA" id="ARBA00023136"/>
    </source>
</evidence>
<feature type="transmembrane region" description="Helical" evidence="7">
    <location>
        <begin position="275"/>
        <end position="299"/>
    </location>
</feature>
<dbReference type="GO" id="GO:0015086">
    <property type="term" value="F:cadmium ion transmembrane transporter activity"/>
    <property type="evidence" value="ECO:0007669"/>
    <property type="project" value="TreeGrafter"/>
</dbReference>
<dbReference type="STRING" id="882378.RBRH_01984"/>
<comment type="subcellular location">
    <subcellularLocation>
        <location evidence="7">Cell inner membrane</location>
        <topology evidence="7">Multi-pass membrane protein</topology>
    </subcellularLocation>
    <subcellularLocation>
        <location evidence="1">Membrane</location>
        <topology evidence="1">Multi-pass membrane protein</topology>
    </subcellularLocation>
</comment>
<feature type="transmembrane region" description="Helical" evidence="7">
    <location>
        <begin position="189"/>
        <end position="209"/>
    </location>
</feature>
<keyword evidence="5 7" id="KW-1133">Transmembrane helix</keyword>
<feature type="transmembrane region" description="Helical" evidence="7">
    <location>
        <begin position="362"/>
        <end position="380"/>
    </location>
</feature>
<evidence type="ECO:0000256" key="4">
    <source>
        <dbReference type="ARBA" id="ARBA00022847"/>
    </source>
</evidence>
<feature type="transmembrane region" description="Helical" evidence="7">
    <location>
        <begin position="49"/>
        <end position="66"/>
    </location>
</feature>
<evidence type="ECO:0000256" key="3">
    <source>
        <dbReference type="ARBA" id="ARBA00022692"/>
    </source>
</evidence>
<comment type="function">
    <text evidence="7">H(+)-stimulated, divalent metal cation uptake system.</text>
</comment>
<reference evidence="8 9" key="1">
    <citation type="journal article" date="2011" name="J. Bacteriol.">
        <title>Complete genome sequence of Burkholderia rhizoxinica, an endosymbiont of Rhizopus microsporus.</title>
        <authorList>
            <person name="Lackner G."/>
            <person name="Moebius N."/>
            <person name="Partida-Martinez L."/>
            <person name="Hertweck C."/>
        </authorList>
    </citation>
    <scope>NUCLEOTIDE SEQUENCE [LARGE SCALE GENOMIC DNA]</scope>
    <source>
        <strain evidence="9">DSM 19002 / CIP 109453 / HKI 454</strain>
    </source>
</reference>
<dbReference type="PANTHER" id="PTHR11706:SF33">
    <property type="entry name" value="NATURAL RESISTANCE-ASSOCIATED MACROPHAGE PROTEIN 2"/>
    <property type="match status" value="1"/>
</dbReference>
<evidence type="ECO:0000256" key="7">
    <source>
        <dbReference type="HAMAP-Rule" id="MF_00221"/>
    </source>
</evidence>
<dbReference type="NCBIfam" id="NF001923">
    <property type="entry name" value="PRK00701.1"/>
    <property type="match status" value="1"/>
</dbReference>
<feature type="transmembrane region" description="Helical" evidence="7">
    <location>
        <begin position="419"/>
        <end position="443"/>
    </location>
</feature>
<feature type="transmembrane region" description="Helical" evidence="7">
    <location>
        <begin position="386"/>
        <end position="407"/>
    </location>
</feature>
<feature type="transmembrane region" description="Helical" evidence="7">
    <location>
        <begin position="86"/>
        <end position="109"/>
    </location>
</feature>
<dbReference type="HAMAP" id="MF_00221">
    <property type="entry name" value="NRAMP"/>
    <property type="match status" value="1"/>
</dbReference>
<dbReference type="Proteomes" id="UP000007437">
    <property type="component" value="Chromosome"/>
</dbReference>
<feature type="transmembrane region" description="Helical" evidence="7">
    <location>
        <begin position="129"/>
        <end position="152"/>
    </location>
</feature>
<keyword evidence="7" id="KW-0406">Ion transport</keyword>
<dbReference type="GO" id="GO:0005886">
    <property type="term" value="C:plasma membrane"/>
    <property type="evidence" value="ECO:0007669"/>
    <property type="project" value="UniProtKB-SubCell"/>
</dbReference>
<dbReference type="GO" id="GO:0015293">
    <property type="term" value="F:symporter activity"/>
    <property type="evidence" value="ECO:0007669"/>
    <property type="project" value="UniProtKB-UniRule"/>
</dbReference>
<evidence type="ECO:0000256" key="1">
    <source>
        <dbReference type="ARBA" id="ARBA00004141"/>
    </source>
</evidence>
<dbReference type="NCBIfam" id="NF037982">
    <property type="entry name" value="Nramp_1"/>
    <property type="match status" value="1"/>
</dbReference>
<dbReference type="InterPro" id="IPR001046">
    <property type="entry name" value="NRAMP_fam"/>
</dbReference>
<accession>E5AL09</accession>
<evidence type="ECO:0000313" key="8">
    <source>
        <dbReference type="EMBL" id="CBW75966.1"/>
    </source>
</evidence>
<dbReference type="eggNOG" id="COG1914">
    <property type="taxonomic scope" value="Bacteria"/>
</dbReference>
<keyword evidence="7" id="KW-0997">Cell inner membrane</keyword>
<keyword evidence="2 7" id="KW-0813">Transport</keyword>
<dbReference type="NCBIfam" id="TIGR01197">
    <property type="entry name" value="nramp"/>
    <property type="match status" value="1"/>
</dbReference>
<gene>
    <name evidence="7" type="primary">mntH</name>
    <name evidence="8" type="ordered locus">RBRH_01984</name>
</gene>
<keyword evidence="4 7" id="KW-0769">Symport</keyword>
<dbReference type="GO" id="GO:0046872">
    <property type="term" value="F:metal ion binding"/>
    <property type="evidence" value="ECO:0007669"/>
    <property type="project" value="UniProtKB-UniRule"/>
</dbReference>
<sequence>MTPQRRRKGVARAGADAFNPTGMCKFMAISSEQTAQQVRQVLDGRRRGVRILLPLAGPAVVVSVAYTDPGNFATNIQAGAGYGYQLLWVVLFASLVAMLFQGLSARLGIVTGCSLAQLCRARLRKPVTLSMWVASELAAMATDLAEFIGGAIGVALLFHIPLLAAMVIVGVLTYLMLMFQRHGFRPLELAIGALVGIIALAYVAQLFIVPIDWRALGHGALHPSIPDHAALTIAVGIVGATVMPHALFLHSGLTGERVVARSDADRRTLLRYSRIEVLVALSVAGLVNMAMVVMAAGAFHPDHAHVAEIEQAYRTLTPLFGTAASALFIVSLIASGLSSSVVGTMAGQMIMQGFVGFRIPVVVRRLVTMLPAFLVVAAGVDATRALIISQVVLSLTVPVPMIALVWLCRHRDVMGRYRLGPWLAGLSTVATVLVIGLNVALIVDTLR</sequence>
<name>E5AL09_MYCRK</name>
<feature type="transmembrane region" description="Helical" evidence="7">
    <location>
        <begin position="158"/>
        <end position="177"/>
    </location>
</feature>
<dbReference type="Pfam" id="PF01566">
    <property type="entry name" value="Nramp"/>
    <property type="match status" value="1"/>
</dbReference>
<proteinExistence type="inferred from homology"/>
<evidence type="ECO:0000313" key="9">
    <source>
        <dbReference type="Proteomes" id="UP000007437"/>
    </source>
</evidence>
<comment type="similarity">
    <text evidence="7">Belongs to the NRAMP family.</text>
</comment>
<dbReference type="KEGG" id="brh:RBRH_01984"/>
<feature type="transmembrane region" description="Helical" evidence="7">
    <location>
        <begin position="319"/>
        <end position="342"/>
    </location>
</feature>
<dbReference type="EMBL" id="FR687359">
    <property type="protein sequence ID" value="CBW75966.1"/>
    <property type="molecule type" value="Genomic_DNA"/>
</dbReference>
<keyword evidence="3 7" id="KW-0812">Transmembrane</keyword>
<evidence type="ECO:0000256" key="5">
    <source>
        <dbReference type="ARBA" id="ARBA00022989"/>
    </source>
</evidence>
<dbReference type="PRINTS" id="PR00447">
    <property type="entry name" value="NATRESASSCMP"/>
</dbReference>
<dbReference type="PANTHER" id="PTHR11706">
    <property type="entry name" value="SOLUTE CARRIER PROTEIN FAMILY 11 MEMBER"/>
    <property type="match status" value="1"/>
</dbReference>
<dbReference type="HOGENOM" id="CLU_020088_2_0_4"/>
<feature type="transmembrane region" description="Helical" evidence="7">
    <location>
        <begin position="229"/>
        <end position="254"/>
    </location>
</feature>
<evidence type="ECO:0000256" key="2">
    <source>
        <dbReference type="ARBA" id="ARBA00022448"/>
    </source>
</evidence>